<protein>
    <submittedName>
        <fullName evidence="2">Uncharacterized protein</fullName>
    </submittedName>
</protein>
<accession>A0A2V5I4X5</accession>
<dbReference type="Proteomes" id="UP000249829">
    <property type="component" value="Unassembled WGS sequence"/>
</dbReference>
<feature type="signal peptide" evidence="1">
    <location>
        <begin position="1"/>
        <end position="23"/>
    </location>
</feature>
<keyword evidence="1" id="KW-0732">Signal</keyword>
<evidence type="ECO:0000313" key="3">
    <source>
        <dbReference type="Proteomes" id="UP000249829"/>
    </source>
</evidence>
<sequence length="550" mass="60893">MRWKIIWPQLLRLGLLGVTAVQAVNLSTSAQSLFDESMVIQDAIYDPAAAYLRYFYFPLAAGPHETRSSVWYAAGLLQRDRGEDRNEAVRILQNVIGGQEKNVSVQWYGDYTKYPEQPTVGTPAYPPVIYNSWDPNWRGFIGTALIVIYEEFGDRLPRTVQELILDSLYNNTVGDTYRVGGVDGDNLYPAYSNAWLMRTVVGSWTGRKFGNANMTAAGDHDARAFLELFDRNGTLSEFNGPTYAGVSLYALTIAAKYLGATNATIGQQAHRVIETIWGYESQLWNANLRNFAGPWDRSYGYDMNKYVAIMSLWVWSLVDKEHVFPNATSPIWTMAHADDFEIAPLVAVLSEFHQTLVPAAARARLQGFAENEQRTYNGHAFAPPADLEPRNITTWLSRNLTIGTASFNQSVVGGFSEDSTSFSPVVVQWLRPDASIGYFNLYPEETALVADVAPYALNLTYPLGNASSTFTFVLASNPLGAKRDIAGFEDVDGLRIKVVGGTVDPVPDISFCGLLGGTCEVIHNFEFWNVTFSLPASSTAVPSVQLEFGF</sequence>
<dbReference type="AlphaFoldDB" id="A0A2V5I4X5"/>
<evidence type="ECO:0000256" key="1">
    <source>
        <dbReference type="SAM" id="SignalP"/>
    </source>
</evidence>
<keyword evidence="3" id="KW-1185">Reference proteome</keyword>
<gene>
    <name evidence="2" type="ORF">BO99DRAFT_470596</name>
</gene>
<name>A0A2V5I4X5_ASPV1</name>
<dbReference type="STRING" id="1450538.A0A2V5I4X5"/>
<dbReference type="PANTHER" id="PTHR40616">
    <property type="entry name" value="LINALOOL DEHYDRATASE_ISOMERASE DOMAIN-CONTAINING PROTEIN"/>
    <property type="match status" value="1"/>
</dbReference>
<proteinExistence type="predicted"/>
<evidence type="ECO:0000313" key="2">
    <source>
        <dbReference type="EMBL" id="PYI23570.1"/>
    </source>
</evidence>
<dbReference type="OMA" id="TRSTVWY"/>
<dbReference type="PANTHER" id="PTHR40616:SF1">
    <property type="entry name" value="LINALOOL DEHYDRATASE_ISOMERASE DOMAIN-CONTAINING PROTEIN"/>
    <property type="match status" value="1"/>
</dbReference>
<reference evidence="2 3" key="1">
    <citation type="submission" date="2018-02" db="EMBL/GenBank/DDBJ databases">
        <title>The genomes of Aspergillus section Nigri reveals drivers in fungal speciation.</title>
        <authorList>
            <consortium name="DOE Joint Genome Institute"/>
            <person name="Vesth T.C."/>
            <person name="Nybo J."/>
            <person name="Theobald S."/>
            <person name="Brandl J."/>
            <person name="Frisvad J.C."/>
            <person name="Nielsen K.F."/>
            <person name="Lyhne E.K."/>
            <person name="Kogle M.E."/>
            <person name="Kuo A."/>
            <person name="Riley R."/>
            <person name="Clum A."/>
            <person name="Nolan M."/>
            <person name="Lipzen A."/>
            <person name="Salamov A."/>
            <person name="Henrissat B."/>
            <person name="Wiebenga A."/>
            <person name="De vries R.P."/>
            <person name="Grigoriev I.V."/>
            <person name="Mortensen U.H."/>
            <person name="Andersen M.R."/>
            <person name="Baker S.E."/>
        </authorList>
    </citation>
    <scope>NUCLEOTIDE SEQUENCE [LARGE SCALE GENOMIC DNA]</scope>
    <source>
        <strain evidence="2 3">CBS 115571</strain>
    </source>
</reference>
<dbReference type="EMBL" id="KZ825105">
    <property type="protein sequence ID" value="PYI23570.1"/>
    <property type="molecule type" value="Genomic_DNA"/>
</dbReference>
<organism evidence="2 3">
    <name type="scientific">Aspergillus violaceofuscus (strain CBS 115571)</name>
    <dbReference type="NCBI Taxonomy" id="1450538"/>
    <lineage>
        <taxon>Eukaryota</taxon>
        <taxon>Fungi</taxon>
        <taxon>Dikarya</taxon>
        <taxon>Ascomycota</taxon>
        <taxon>Pezizomycotina</taxon>
        <taxon>Eurotiomycetes</taxon>
        <taxon>Eurotiomycetidae</taxon>
        <taxon>Eurotiales</taxon>
        <taxon>Aspergillaceae</taxon>
        <taxon>Aspergillus</taxon>
    </lineage>
</organism>
<feature type="chain" id="PRO_5015993353" evidence="1">
    <location>
        <begin position="24"/>
        <end position="550"/>
    </location>
</feature>